<evidence type="ECO:0000256" key="2">
    <source>
        <dbReference type="SAM" id="Phobius"/>
    </source>
</evidence>
<feature type="transmembrane region" description="Helical" evidence="2">
    <location>
        <begin position="268"/>
        <end position="285"/>
    </location>
</feature>
<dbReference type="Proteomes" id="UP000295554">
    <property type="component" value="Unassembled WGS sequence"/>
</dbReference>
<accession>A0A4R5LNM3</accession>
<dbReference type="Pfam" id="PF00481">
    <property type="entry name" value="PP2C"/>
    <property type="match status" value="1"/>
</dbReference>
<dbReference type="InterPro" id="IPR036457">
    <property type="entry name" value="PPM-type-like_dom_sf"/>
</dbReference>
<dbReference type="Gene3D" id="3.60.40.10">
    <property type="entry name" value="PPM-type phosphatase domain"/>
    <property type="match status" value="1"/>
</dbReference>
<feature type="region of interest" description="Disordered" evidence="1">
    <location>
        <begin position="239"/>
        <end position="260"/>
    </location>
</feature>
<dbReference type="CDD" id="cd00143">
    <property type="entry name" value="PP2Cc"/>
    <property type="match status" value="1"/>
</dbReference>
<dbReference type="PANTHER" id="PTHR47992">
    <property type="entry name" value="PROTEIN PHOSPHATASE"/>
    <property type="match status" value="1"/>
</dbReference>
<protein>
    <submittedName>
        <fullName evidence="4">Serine/threonine-protein phosphatase</fullName>
    </submittedName>
</protein>
<keyword evidence="2" id="KW-1133">Transmembrane helix</keyword>
<organism evidence="4 5">
    <name type="scientific">Seongchinamella unica</name>
    <dbReference type="NCBI Taxonomy" id="2547392"/>
    <lineage>
        <taxon>Bacteria</taxon>
        <taxon>Pseudomonadati</taxon>
        <taxon>Pseudomonadota</taxon>
        <taxon>Gammaproteobacteria</taxon>
        <taxon>Cellvibrionales</taxon>
        <taxon>Halieaceae</taxon>
        <taxon>Seongchinamella</taxon>
    </lineage>
</organism>
<dbReference type="OrthoDB" id="9801841at2"/>
<evidence type="ECO:0000259" key="3">
    <source>
        <dbReference type="PROSITE" id="PS51746"/>
    </source>
</evidence>
<dbReference type="AlphaFoldDB" id="A0A4R5LNM3"/>
<dbReference type="GO" id="GO:0004722">
    <property type="term" value="F:protein serine/threonine phosphatase activity"/>
    <property type="evidence" value="ECO:0007669"/>
    <property type="project" value="InterPro"/>
</dbReference>
<evidence type="ECO:0000313" key="4">
    <source>
        <dbReference type="EMBL" id="TDG11953.1"/>
    </source>
</evidence>
<keyword evidence="2" id="KW-0812">Transmembrane</keyword>
<dbReference type="SUPFAM" id="SSF81606">
    <property type="entry name" value="PP2C-like"/>
    <property type="match status" value="1"/>
</dbReference>
<dbReference type="SMART" id="SM00331">
    <property type="entry name" value="PP2C_SIG"/>
    <property type="match status" value="1"/>
</dbReference>
<reference evidence="4 5" key="1">
    <citation type="submission" date="2019-03" db="EMBL/GenBank/DDBJ databases">
        <title>Seongchinamella monodicae gen. nov., sp. nov., a novel member of the Gammaproteobacteria isolated from a tidal mudflat of beach.</title>
        <authorList>
            <person name="Yang H.G."/>
            <person name="Kang J.W."/>
            <person name="Lee S.D."/>
        </authorList>
    </citation>
    <scope>NUCLEOTIDE SEQUENCE [LARGE SCALE GENOMIC DNA]</scope>
    <source>
        <strain evidence="4 5">GH4-78</strain>
    </source>
</reference>
<keyword evidence="5" id="KW-1185">Reference proteome</keyword>
<evidence type="ECO:0000313" key="5">
    <source>
        <dbReference type="Proteomes" id="UP000295554"/>
    </source>
</evidence>
<dbReference type="PROSITE" id="PS51746">
    <property type="entry name" value="PPM_2"/>
    <property type="match status" value="1"/>
</dbReference>
<dbReference type="RefSeq" id="WP_133214697.1">
    <property type="nucleotide sequence ID" value="NZ_SMSE01000004.1"/>
</dbReference>
<name>A0A4R5LNM3_9GAMM</name>
<feature type="domain" description="PPM-type phosphatase" evidence="3">
    <location>
        <begin position="3"/>
        <end position="231"/>
    </location>
</feature>
<dbReference type="InterPro" id="IPR001932">
    <property type="entry name" value="PPM-type_phosphatase-like_dom"/>
</dbReference>
<comment type="caution">
    <text evidence="4">The sequence shown here is derived from an EMBL/GenBank/DDBJ whole genome shotgun (WGS) entry which is preliminary data.</text>
</comment>
<dbReference type="SMART" id="SM00332">
    <property type="entry name" value="PP2Cc"/>
    <property type="match status" value="1"/>
</dbReference>
<dbReference type="InterPro" id="IPR015655">
    <property type="entry name" value="PP2C"/>
</dbReference>
<gene>
    <name evidence="4" type="ORF">E2F43_16450</name>
</gene>
<sequence>MRAFSADSHPGHRRSHNEDCYQANPELGLWLVADGVGGHSNGEVASAIVRDTLDRDVAAGSSLIEAIHHSHKDILKEIASREGSNMGSTVVALQLRGDDYEIAWVGDSRAYLFDGSRIKQVTRDHNPVSEMLARGAITPEQASNHPERNVLSQSLGVADSISVAPDRIRGQLEAGQQILLCSDGLTDELGDEEIRQLMVEGDDPQAQVQSLIQAALDAGGRDNVTVVVVGKKAQAGAEAAASTSRREHDTLSTEKAVTSASGSGHDKMVLALLGAMVLLALLWMFW</sequence>
<evidence type="ECO:0000256" key="1">
    <source>
        <dbReference type="SAM" id="MobiDB-lite"/>
    </source>
</evidence>
<proteinExistence type="predicted"/>
<keyword evidence="2" id="KW-0472">Membrane</keyword>
<dbReference type="EMBL" id="SMSE01000004">
    <property type="protein sequence ID" value="TDG11953.1"/>
    <property type="molecule type" value="Genomic_DNA"/>
</dbReference>